<organism evidence="2 3">
    <name type="scientific">Aspergillus ruber (strain CBS 135680)</name>
    <dbReference type="NCBI Taxonomy" id="1388766"/>
    <lineage>
        <taxon>Eukaryota</taxon>
        <taxon>Fungi</taxon>
        <taxon>Dikarya</taxon>
        <taxon>Ascomycota</taxon>
        <taxon>Pezizomycotina</taxon>
        <taxon>Eurotiomycetes</taxon>
        <taxon>Eurotiomycetidae</taxon>
        <taxon>Eurotiales</taxon>
        <taxon>Aspergillaceae</taxon>
        <taxon>Aspergillus</taxon>
        <taxon>Aspergillus subgen. Aspergillus</taxon>
    </lineage>
</organism>
<dbReference type="Proteomes" id="UP000019804">
    <property type="component" value="Unassembled WGS sequence"/>
</dbReference>
<keyword evidence="3" id="KW-1185">Reference proteome</keyword>
<feature type="transmembrane region" description="Helical" evidence="1">
    <location>
        <begin position="57"/>
        <end position="83"/>
    </location>
</feature>
<keyword evidence="1" id="KW-0472">Membrane</keyword>
<dbReference type="AlphaFoldDB" id="A0A017S7J4"/>
<dbReference type="RefSeq" id="XP_040636696.1">
    <property type="nucleotide sequence ID" value="XM_040777856.1"/>
</dbReference>
<evidence type="ECO:0000256" key="1">
    <source>
        <dbReference type="SAM" id="Phobius"/>
    </source>
</evidence>
<gene>
    <name evidence="2" type="ORF">EURHEDRAFT_173821</name>
</gene>
<dbReference type="HOGENOM" id="CLU_2482977_0_0_1"/>
<evidence type="ECO:0000313" key="3">
    <source>
        <dbReference type="Proteomes" id="UP000019804"/>
    </source>
</evidence>
<name>A0A017S7J4_ASPRC</name>
<sequence>MNSALSMFPVSCEPPRSCLPLQIPHLASEGTGLFPDRVSVVRLDGWSMLSLDARGPLFTIVSFLVLVLVHYHIILLICLVSLLTGGS</sequence>
<protein>
    <submittedName>
        <fullName evidence="2">Uncharacterized protein</fullName>
    </submittedName>
</protein>
<accession>A0A017S7J4</accession>
<reference evidence="3" key="1">
    <citation type="journal article" date="2014" name="Nat. Commun.">
        <title>Genomic adaptations of the halophilic Dead Sea filamentous fungus Eurotium rubrum.</title>
        <authorList>
            <person name="Kis-Papo T."/>
            <person name="Weig A.R."/>
            <person name="Riley R."/>
            <person name="Persoh D."/>
            <person name="Salamov A."/>
            <person name="Sun H."/>
            <person name="Lipzen A."/>
            <person name="Wasser S.P."/>
            <person name="Rambold G."/>
            <person name="Grigoriev I.V."/>
            <person name="Nevo E."/>
        </authorList>
    </citation>
    <scope>NUCLEOTIDE SEQUENCE [LARGE SCALE GENOMIC DNA]</scope>
    <source>
        <strain evidence="3">CBS 135680</strain>
    </source>
</reference>
<dbReference type="GeneID" id="63692980"/>
<evidence type="ECO:0000313" key="2">
    <source>
        <dbReference type="EMBL" id="EYE93008.1"/>
    </source>
</evidence>
<keyword evidence="1" id="KW-0812">Transmembrane</keyword>
<keyword evidence="1" id="KW-1133">Transmembrane helix</keyword>
<proteinExistence type="predicted"/>
<dbReference type="EMBL" id="KK088434">
    <property type="protein sequence ID" value="EYE93008.1"/>
    <property type="molecule type" value="Genomic_DNA"/>
</dbReference>